<dbReference type="InterPro" id="IPR050471">
    <property type="entry name" value="AB_hydrolase"/>
</dbReference>
<accession>A0ABX5L4X0</accession>
<proteinExistence type="predicted"/>
<dbReference type="Pfam" id="PF00561">
    <property type="entry name" value="Abhydrolase_1"/>
    <property type="match status" value="1"/>
</dbReference>
<dbReference type="SUPFAM" id="SSF53474">
    <property type="entry name" value="alpha/beta-Hydrolases"/>
    <property type="match status" value="1"/>
</dbReference>
<keyword evidence="3" id="KW-1185">Reference proteome</keyword>
<dbReference type="Gene3D" id="3.40.50.1820">
    <property type="entry name" value="alpha/beta hydrolase"/>
    <property type="match status" value="1"/>
</dbReference>
<dbReference type="EMBL" id="QFWG01000014">
    <property type="protein sequence ID" value="PWI27149.1"/>
    <property type="molecule type" value="Genomic_DNA"/>
</dbReference>
<reference evidence="2 3" key="1">
    <citation type="submission" date="2018-05" db="EMBL/GenBank/DDBJ databases">
        <title>Draft Genome Sequence of Arthrobacter cumminsii IME1328, Isolated from a Patient Who Suffered from Foot Ulcers in China.</title>
        <authorList>
            <person name="Li M."/>
            <person name="Jiang Z."/>
            <person name="Sun Q."/>
            <person name="Tong Y."/>
        </authorList>
    </citation>
    <scope>NUCLEOTIDE SEQUENCE [LARGE SCALE GENOMIC DNA]</scope>
    <source>
        <strain evidence="2 3">IME1328</strain>
    </source>
</reference>
<dbReference type="GO" id="GO:0016787">
    <property type="term" value="F:hydrolase activity"/>
    <property type="evidence" value="ECO:0007669"/>
    <property type="project" value="UniProtKB-KW"/>
</dbReference>
<dbReference type="Proteomes" id="UP000245514">
    <property type="component" value="Unassembled WGS sequence"/>
</dbReference>
<dbReference type="PANTHER" id="PTHR43433:SF5">
    <property type="entry name" value="AB HYDROLASE-1 DOMAIN-CONTAINING PROTEIN"/>
    <property type="match status" value="1"/>
</dbReference>
<name>A0ABX5L4X0_9MICC</name>
<feature type="domain" description="AB hydrolase-1" evidence="1">
    <location>
        <begin position="49"/>
        <end position="203"/>
    </location>
</feature>
<evidence type="ECO:0000259" key="1">
    <source>
        <dbReference type="Pfam" id="PF00561"/>
    </source>
</evidence>
<sequence length="290" mass="31463">MALSWHVYGFTSRPVTSSGTLSLESTLVSYAINPTDGTRIYYEVTGEGPALIFLHGSALSRVIWRGLGYLKGLPGYSHIRIDARGHGKSDKPHEPSAYAMERLAEDVLAVMDAEEIATAGIVGYSLGARTGWQLMTTVPTRFAAFVALAGSHRKQTGEIKNIFFPGYLETLKNGDIDAFVAGFGPGLDRATALAFKSNDPLALYAMFAEMEDAERSIPDTLIAQVSTPVLAMAGDQDPRRYADSQDQAQIAQNCRFHPLPGRNHAGTLFYAQDNLAVIKPFLDKNYPGTA</sequence>
<dbReference type="PANTHER" id="PTHR43433">
    <property type="entry name" value="HYDROLASE, ALPHA/BETA FOLD FAMILY PROTEIN"/>
    <property type="match status" value="1"/>
</dbReference>
<evidence type="ECO:0000313" key="2">
    <source>
        <dbReference type="EMBL" id="PWI27149.1"/>
    </source>
</evidence>
<comment type="caution">
    <text evidence="2">The sequence shown here is derived from an EMBL/GenBank/DDBJ whole genome shotgun (WGS) entry which is preliminary data.</text>
</comment>
<gene>
    <name evidence="2" type="ORF">CAY35_08790</name>
</gene>
<keyword evidence="2" id="KW-0378">Hydrolase</keyword>
<dbReference type="InterPro" id="IPR029058">
    <property type="entry name" value="AB_hydrolase_fold"/>
</dbReference>
<evidence type="ECO:0000313" key="3">
    <source>
        <dbReference type="Proteomes" id="UP000245514"/>
    </source>
</evidence>
<dbReference type="InterPro" id="IPR000073">
    <property type="entry name" value="AB_hydrolase_1"/>
</dbReference>
<organism evidence="2 3">
    <name type="scientific">Pseudoglutamicibacter cumminsii</name>
    <dbReference type="NCBI Taxonomy" id="156979"/>
    <lineage>
        <taxon>Bacteria</taxon>
        <taxon>Bacillati</taxon>
        <taxon>Actinomycetota</taxon>
        <taxon>Actinomycetes</taxon>
        <taxon>Micrococcales</taxon>
        <taxon>Micrococcaceae</taxon>
        <taxon>Pseudoglutamicibacter</taxon>
    </lineage>
</organism>
<protein>
    <submittedName>
        <fullName evidence="2">Alpha/beta hydrolase</fullName>
    </submittedName>
</protein>